<comment type="caution">
    <text evidence="1">The sequence shown here is derived from an EMBL/GenBank/DDBJ whole genome shotgun (WGS) entry which is preliminary data.</text>
</comment>
<gene>
    <name evidence="1" type="ORF">WG66_13200</name>
</gene>
<dbReference type="EMBL" id="LATX01002105">
    <property type="protein sequence ID" value="KTB34223.1"/>
    <property type="molecule type" value="Genomic_DNA"/>
</dbReference>
<organism evidence="1 2">
    <name type="scientific">Moniliophthora roreri</name>
    <name type="common">Frosty pod rot fungus</name>
    <name type="synonym">Monilia roreri</name>
    <dbReference type="NCBI Taxonomy" id="221103"/>
    <lineage>
        <taxon>Eukaryota</taxon>
        <taxon>Fungi</taxon>
        <taxon>Dikarya</taxon>
        <taxon>Basidiomycota</taxon>
        <taxon>Agaricomycotina</taxon>
        <taxon>Agaricomycetes</taxon>
        <taxon>Agaricomycetidae</taxon>
        <taxon>Agaricales</taxon>
        <taxon>Marasmiineae</taxon>
        <taxon>Marasmiaceae</taxon>
        <taxon>Moniliophthora</taxon>
    </lineage>
</organism>
<evidence type="ECO:0000313" key="1">
    <source>
        <dbReference type="EMBL" id="KTB34223.1"/>
    </source>
</evidence>
<evidence type="ECO:0000313" key="2">
    <source>
        <dbReference type="Proteomes" id="UP000054988"/>
    </source>
</evidence>
<sequence>MASSAAGSSFLGLLPDGFLSSDIVSICIFGDWGLFFNPCSSRWNGSSSSGELVEVFNVSESDGFGVFSEDSSSCSIGFNPVEVNDGVEILLVPGSSTGVSVSG</sequence>
<proteinExistence type="predicted"/>
<dbReference type="Proteomes" id="UP000054988">
    <property type="component" value="Unassembled WGS sequence"/>
</dbReference>
<dbReference type="AlphaFoldDB" id="A0A0W0FCY4"/>
<name>A0A0W0FCY4_MONRR</name>
<accession>A0A0W0FCY4</accession>
<protein>
    <submittedName>
        <fullName evidence="1">Uncharacterized protein</fullName>
    </submittedName>
</protein>
<reference evidence="1 2" key="1">
    <citation type="submission" date="2015-12" db="EMBL/GenBank/DDBJ databases">
        <title>Draft genome sequence of Moniliophthora roreri, the causal agent of frosty pod rot of cacao.</title>
        <authorList>
            <person name="Aime M.C."/>
            <person name="Diaz-Valderrama J.R."/>
            <person name="Kijpornyongpan T."/>
            <person name="Phillips-Mora W."/>
        </authorList>
    </citation>
    <scope>NUCLEOTIDE SEQUENCE [LARGE SCALE GENOMIC DNA]</scope>
    <source>
        <strain evidence="1 2">MCA 2952</strain>
    </source>
</reference>